<feature type="non-terminal residue" evidence="2">
    <location>
        <position position="66"/>
    </location>
</feature>
<keyword evidence="3" id="KW-1185">Reference proteome</keyword>
<dbReference type="Gene3D" id="3.20.20.140">
    <property type="entry name" value="Metal-dependent hydrolases"/>
    <property type="match status" value="1"/>
</dbReference>
<sequence length="66" mass="7010">MICGLPQFNWDLLNLVETCKDLGVVGIDVAGSASGADEKYEESVVEVFQAAYKKGLHRTAHAGEAG</sequence>
<name>A0AAV5TRI0_9BILA</name>
<dbReference type="EMBL" id="BTSX01000004">
    <property type="protein sequence ID" value="GMS96870.1"/>
    <property type="molecule type" value="Genomic_DNA"/>
</dbReference>
<feature type="domain" description="Adenosine deaminase" evidence="1">
    <location>
        <begin position="12"/>
        <end position="66"/>
    </location>
</feature>
<evidence type="ECO:0000259" key="1">
    <source>
        <dbReference type="Pfam" id="PF00962"/>
    </source>
</evidence>
<reference evidence="2" key="1">
    <citation type="submission" date="2023-10" db="EMBL/GenBank/DDBJ databases">
        <title>Genome assembly of Pristionchus species.</title>
        <authorList>
            <person name="Yoshida K."/>
            <person name="Sommer R.J."/>
        </authorList>
    </citation>
    <scope>NUCLEOTIDE SEQUENCE</scope>
    <source>
        <strain evidence="2">RS0144</strain>
    </source>
</reference>
<dbReference type="Pfam" id="PF00962">
    <property type="entry name" value="A_deaminase"/>
    <property type="match status" value="1"/>
</dbReference>
<organism evidence="2 3">
    <name type="scientific">Pristionchus entomophagus</name>
    <dbReference type="NCBI Taxonomy" id="358040"/>
    <lineage>
        <taxon>Eukaryota</taxon>
        <taxon>Metazoa</taxon>
        <taxon>Ecdysozoa</taxon>
        <taxon>Nematoda</taxon>
        <taxon>Chromadorea</taxon>
        <taxon>Rhabditida</taxon>
        <taxon>Rhabditina</taxon>
        <taxon>Diplogasteromorpha</taxon>
        <taxon>Diplogasteroidea</taxon>
        <taxon>Neodiplogasteridae</taxon>
        <taxon>Pristionchus</taxon>
    </lineage>
</organism>
<dbReference type="InterPro" id="IPR032466">
    <property type="entry name" value="Metal_Hydrolase"/>
</dbReference>
<proteinExistence type="predicted"/>
<accession>A0AAV5TRI0</accession>
<gene>
    <name evidence="2" type="ORF">PENTCL1PPCAC_19045</name>
</gene>
<evidence type="ECO:0000313" key="2">
    <source>
        <dbReference type="EMBL" id="GMS96870.1"/>
    </source>
</evidence>
<dbReference type="SUPFAM" id="SSF51556">
    <property type="entry name" value="Metallo-dependent hydrolases"/>
    <property type="match status" value="1"/>
</dbReference>
<evidence type="ECO:0000313" key="3">
    <source>
        <dbReference type="Proteomes" id="UP001432027"/>
    </source>
</evidence>
<dbReference type="AlphaFoldDB" id="A0AAV5TRI0"/>
<dbReference type="GO" id="GO:0019239">
    <property type="term" value="F:deaminase activity"/>
    <property type="evidence" value="ECO:0007669"/>
    <property type="project" value="InterPro"/>
</dbReference>
<comment type="caution">
    <text evidence="2">The sequence shown here is derived from an EMBL/GenBank/DDBJ whole genome shotgun (WGS) entry which is preliminary data.</text>
</comment>
<dbReference type="Proteomes" id="UP001432027">
    <property type="component" value="Unassembled WGS sequence"/>
</dbReference>
<protein>
    <recommendedName>
        <fullName evidence="1">Adenosine deaminase domain-containing protein</fullName>
    </recommendedName>
</protein>
<dbReference type="InterPro" id="IPR001365">
    <property type="entry name" value="A_deaminase_dom"/>
</dbReference>